<accession>A0ACC3DB64</accession>
<gene>
    <name evidence="1" type="ORF">LTS18_004707</name>
</gene>
<protein>
    <submittedName>
        <fullName evidence="1">Uncharacterized protein</fullName>
    </submittedName>
</protein>
<evidence type="ECO:0000313" key="2">
    <source>
        <dbReference type="Proteomes" id="UP001186974"/>
    </source>
</evidence>
<sequence>MDGVQVDPEVGSNDTGNFLFLKFDTLWKLGSRSTERAEENEQREDAEEWGSQKNVTLIGDAAYAMTMYRGEAANHGILNAYHLGTRLEEVKEGKATQLKAIQTFETDMREKPQSAASLSRRACLDAHEWVNLNEDSAILKRRASKEGD</sequence>
<proteinExistence type="predicted"/>
<keyword evidence="2" id="KW-1185">Reference proteome</keyword>
<reference evidence="1" key="1">
    <citation type="submission" date="2024-09" db="EMBL/GenBank/DDBJ databases">
        <title>Black Yeasts Isolated from many extreme environments.</title>
        <authorList>
            <person name="Coleine C."/>
            <person name="Stajich J.E."/>
            <person name="Selbmann L."/>
        </authorList>
    </citation>
    <scope>NUCLEOTIDE SEQUENCE</scope>
    <source>
        <strain evidence="1">CCFEE 5737</strain>
    </source>
</reference>
<organism evidence="1 2">
    <name type="scientific">Coniosporium uncinatum</name>
    <dbReference type="NCBI Taxonomy" id="93489"/>
    <lineage>
        <taxon>Eukaryota</taxon>
        <taxon>Fungi</taxon>
        <taxon>Dikarya</taxon>
        <taxon>Ascomycota</taxon>
        <taxon>Pezizomycotina</taxon>
        <taxon>Dothideomycetes</taxon>
        <taxon>Dothideomycetes incertae sedis</taxon>
        <taxon>Coniosporium</taxon>
    </lineage>
</organism>
<dbReference type="EMBL" id="JAWDJW010006444">
    <property type="protein sequence ID" value="KAK3064706.1"/>
    <property type="molecule type" value="Genomic_DNA"/>
</dbReference>
<dbReference type="Proteomes" id="UP001186974">
    <property type="component" value="Unassembled WGS sequence"/>
</dbReference>
<comment type="caution">
    <text evidence="1">The sequence shown here is derived from an EMBL/GenBank/DDBJ whole genome shotgun (WGS) entry which is preliminary data.</text>
</comment>
<evidence type="ECO:0000313" key="1">
    <source>
        <dbReference type="EMBL" id="KAK3064706.1"/>
    </source>
</evidence>
<name>A0ACC3DB64_9PEZI</name>